<keyword evidence="4" id="KW-0175">Coiled coil</keyword>
<feature type="coiled-coil region" evidence="4">
    <location>
        <begin position="37"/>
        <end position="71"/>
    </location>
</feature>
<evidence type="ECO:0000256" key="4">
    <source>
        <dbReference type="SAM" id="Coils"/>
    </source>
</evidence>
<accession>A0A8S3RNL3</accession>
<keyword evidence="3 5" id="KW-0732">Signal</keyword>
<dbReference type="SUPFAM" id="SSF49842">
    <property type="entry name" value="TNF-like"/>
    <property type="match status" value="1"/>
</dbReference>
<dbReference type="PANTHER" id="PTHR22923:SF116">
    <property type="entry name" value="C1Q DOMAIN-CONTAINING PROTEIN"/>
    <property type="match status" value="1"/>
</dbReference>
<dbReference type="InterPro" id="IPR050822">
    <property type="entry name" value="Cerebellin_Synaptic_Org"/>
</dbReference>
<dbReference type="PANTHER" id="PTHR22923">
    <property type="entry name" value="CEREBELLIN-RELATED"/>
    <property type="match status" value="1"/>
</dbReference>
<dbReference type="Pfam" id="PF00386">
    <property type="entry name" value="C1q"/>
    <property type="match status" value="1"/>
</dbReference>
<dbReference type="OrthoDB" id="6090657at2759"/>
<dbReference type="GO" id="GO:0005576">
    <property type="term" value="C:extracellular region"/>
    <property type="evidence" value="ECO:0007669"/>
    <property type="project" value="UniProtKB-SubCell"/>
</dbReference>
<dbReference type="InterPro" id="IPR008983">
    <property type="entry name" value="Tumour_necrosis_fac-like_dom"/>
</dbReference>
<dbReference type="PROSITE" id="PS50871">
    <property type="entry name" value="C1Q"/>
    <property type="match status" value="1"/>
</dbReference>
<dbReference type="SMART" id="SM00110">
    <property type="entry name" value="C1Q"/>
    <property type="match status" value="1"/>
</dbReference>
<keyword evidence="8" id="KW-1185">Reference proteome</keyword>
<feature type="domain" description="C1q" evidence="6">
    <location>
        <begin position="43"/>
        <end position="183"/>
    </location>
</feature>
<name>A0A8S3RNL3_MYTED</name>
<sequence>MQLFLNFMFVKCLQTVQANNKAERLLLNDPALIMERLTQLENTVQQQAATIQTQAQQIHQLQNEVNSSARNAEILKFNHVKTNTGGAYDVVTGVFIAPKAGTYHFTSVVYTRGNDDALVQLNKNQDLLLRGYSVGTTHAESHTMHAIVALQKGDHIYVQHRGGSSDAVLGDSHSSFSGFLISE</sequence>
<dbReference type="Proteomes" id="UP000683360">
    <property type="component" value="Unassembled WGS sequence"/>
</dbReference>
<feature type="chain" id="PRO_5035846887" evidence="5">
    <location>
        <begin position="19"/>
        <end position="183"/>
    </location>
</feature>
<keyword evidence="2" id="KW-0964">Secreted</keyword>
<protein>
    <submittedName>
        <fullName evidence="7">C1QL</fullName>
    </submittedName>
</protein>
<dbReference type="PRINTS" id="PR00007">
    <property type="entry name" value="COMPLEMNTC1Q"/>
</dbReference>
<evidence type="ECO:0000259" key="6">
    <source>
        <dbReference type="PROSITE" id="PS50871"/>
    </source>
</evidence>
<evidence type="ECO:0000256" key="2">
    <source>
        <dbReference type="ARBA" id="ARBA00022525"/>
    </source>
</evidence>
<gene>
    <name evidence="7" type="ORF">MEDL_23950</name>
</gene>
<dbReference type="AlphaFoldDB" id="A0A8S3RNL3"/>
<comment type="caution">
    <text evidence="7">The sequence shown here is derived from an EMBL/GenBank/DDBJ whole genome shotgun (WGS) entry which is preliminary data.</text>
</comment>
<organism evidence="7 8">
    <name type="scientific">Mytilus edulis</name>
    <name type="common">Blue mussel</name>
    <dbReference type="NCBI Taxonomy" id="6550"/>
    <lineage>
        <taxon>Eukaryota</taxon>
        <taxon>Metazoa</taxon>
        <taxon>Spiralia</taxon>
        <taxon>Lophotrochozoa</taxon>
        <taxon>Mollusca</taxon>
        <taxon>Bivalvia</taxon>
        <taxon>Autobranchia</taxon>
        <taxon>Pteriomorphia</taxon>
        <taxon>Mytilida</taxon>
        <taxon>Mytiloidea</taxon>
        <taxon>Mytilidae</taxon>
        <taxon>Mytilinae</taxon>
        <taxon>Mytilus</taxon>
    </lineage>
</organism>
<evidence type="ECO:0000313" key="8">
    <source>
        <dbReference type="Proteomes" id="UP000683360"/>
    </source>
</evidence>
<dbReference type="Gene3D" id="2.60.120.40">
    <property type="match status" value="1"/>
</dbReference>
<dbReference type="EMBL" id="CAJPWZ010001214">
    <property type="protein sequence ID" value="CAG2209831.1"/>
    <property type="molecule type" value="Genomic_DNA"/>
</dbReference>
<evidence type="ECO:0000256" key="5">
    <source>
        <dbReference type="SAM" id="SignalP"/>
    </source>
</evidence>
<evidence type="ECO:0000313" key="7">
    <source>
        <dbReference type="EMBL" id="CAG2209831.1"/>
    </source>
</evidence>
<dbReference type="InterPro" id="IPR001073">
    <property type="entry name" value="C1q_dom"/>
</dbReference>
<evidence type="ECO:0000256" key="1">
    <source>
        <dbReference type="ARBA" id="ARBA00004613"/>
    </source>
</evidence>
<proteinExistence type="predicted"/>
<evidence type="ECO:0000256" key="3">
    <source>
        <dbReference type="ARBA" id="ARBA00022729"/>
    </source>
</evidence>
<reference evidence="7" key="1">
    <citation type="submission" date="2021-03" db="EMBL/GenBank/DDBJ databases">
        <authorList>
            <person name="Bekaert M."/>
        </authorList>
    </citation>
    <scope>NUCLEOTIDE SEQUENCE</scope>
</reference>
<feature type="signal peptide" evidence="5">
    <location>
        <begin position="1"/>
        <end position="18"/>
    </location>
</feature>
<comment type="subcellular location">
    <subcellularLocation>
        <location evidence="1">Secreted</location>
    </subcellularLocation>
</comment>